<dbReference type="KEGG" id="psoj:PHYSODRAFT_294793"/>
<organism evidence="6 7">
    <name type="scientific">Phytophthora sojae (strain P6497)</name>
    <name type="common">Soybean stem and root rot agent</name>
    <name type="synonym">Phytophthora megasperma f. sp. glycines</name>
    <dbReference type="NCBI Taxonomy" id="1094619"/>
    <lineage>
        <taxon>Eukaryota</taxon>
        <taxon>Sar</taxon>
        <taxon>Stramenopiles</taxon>
        <taxon>Oomycota</taxon>
        <taxon>Peronosporomycetes</taxon>
        <taxon>Peronosporales</taxon>
        <taxon>Peronosporaceae</taxon>
        <taxon>Phytophthora</taxon>
    </lineage>
</organism>
<evidence type="ECO:0000256" key="3">
    <source>
        <dbReference type="ARBA" id="ARBA00022525"/>
    </source>
</evidence>
<gene>
    <name evidence="6" type="ORF">PHYSODRAFT_294793</name>
</gene>
<comment type="function">
    <text evidence="5">Effector that suppresses plant defense responses during pathogen infection.</text>
</comment>
<comment type="domain">
    <text evidence="5">The RxLR-dEER motif acts to carry the protein into the host cell cytoplasm through binding to cell surface phosphatidylinositol-3-phosphate.</text>
</comment>
<comment type="similarity">
    <text evidence="2 5">Belongs to the RxLR effector family.</text>
</comment>
<keyword evidence="7" id="KW-1185">Reference proteome</keyword>
<name>G4YL47_PHYSP</name>
<evidence type="ECO:0000256" key="4">
    <source>
        <dbReference type="ARBA" id="ARBA00022729"/>
    </source>
</evidence>
<protein>
    <recommendedName>
        <fullName evidence="5">RxLR effector protein</fullName>
    </recommendedName>
</protein>
<reference evidence="6 7" key="1">
    <citation type="journal article" date="2006" name="Science">
        <title>Phytophthora genome sequences uncover evolutionary origins and mechanisms of pathogenesis.</title>
        <authorList>
            <person name="Tyler B.M."/>
            <person name="Tripathy S."/>
            <person name="Zhang X."/>
            <person name="Dehal P."/>
            <person name="Jiang R.H."/>
            <person name="Aerts A."/>
            <person name="Arredondo F.D."/>
            <person name="Baxter L."/>
            <person name="Bensasson D."/>
            <person name="Beynon J.L."/>
            <person name="Chapman J."/>
            <person name="Damasceno C.M."/>
            <person name="Dorrance A.E."/>
            <person name="Dou D."/>
            <person name="Dickerman A.W."/>
            <person name="Dubchak I.L."/>
            <person name="Garbelotto M."/>
            <person name="Gijzen M."/>
            <person name="Gordon S.G."/>
            <person name="Govers F."/>
            <person name="Grunwald N.J."/>
            <person name="Huang W."/>
            <person name="Ivors K.L."/>
            <person name="Jones R.W."/>
            <person name="Kamoun S."/>
            <person name="Krampis K."/>
            <person name="Lamour K.H."/>
            <person name="Lee M.K."/>
            <person name="McDonald W.H."/>
            <person name="Medina M."/>
            <person name="Meijer H.J."/>
            <person name="Nordberg E.K."/>
            <person name="Maclean D.J."/>
            <person name="Ospina-Giraldo M.D."/>
            <person name="Morris P.F."/>
            <person name="Phuntumart V."/>
            <person name="Putnam N.H."/>
            <person name="Rash S."/>
            <person name="Rose J.K."/>
            <person name="Sakihama Y."/>
            <person name="Salamov A.A."/>
            <person name="Savidor A."/>
            <person name="Scheuring C.F."/>
            <person name="Smith B.M."/>
            <person name="Sobral B.W."/>
            <person name="Terry A."/>
            <person name="Torto-Alalibo T.A."/>
            <person name="Win J."/>
            <person name="Xu Z."/>
            <person name="Zhang H."/>
            <person name="Grigoriev I.V."/>
            <person name="Rokhsar D.S."/>
            <person name="Boore J.L."/>
        </authorList>
    </citation>
    <scope>NUCLEOTIDE SEQUENCE [LARGE SCALE GENOMIC DNA]</scope>
    <source>
        <strain evidence="6 7">P6497</strain>
    </source>
</reference>
<dbReference type="RefSeq" id="XP_009517077.1">
    <property type="nucleotide sequence ID" value="XM_009518782.1"/>
</dbReference>
<dbReference type="AlphaFoldDB" id="G4YL47"/>
<dbReference type="EMBL" id="JH159151">
    <property type="protein sequence ID" value="EGZ29802.1"/>
    <property type="molecule type" value="Genomic_DNA"/>
</dbReference>
<comment type="subcellular location">
    <subcellularLocation>
        <location evidence="1 5">Secreted</location>
    </subcellularLocation>
</comment>
<accession>G4YL47</accession>
<dbReference type="Proteomes" id="UP000002640">
    <property type="component" value="Unassembled WGS sequence"/>
</dbReference>
<keyword evidence="3 5" id="KW-0964">Secreted</keyword>
<dbReference type="InterPro" id="IPR031825">
    <property type="entry name" value="RXLR"/>
</dbReference>
<dbReference type="Pfam" id="PF16810">
    <property type="entry name" value="RXLR"/>
    <property type="match status" value="1"/>
</dbReference>
<dbReference type="InParanoid" id="G4YL47"/>
<evidence type="ECO:0000256" key="2">
    <source>
        <dbReference type="ARBA" id="ARBA00010400"/>
    </source>
</evidence>
<keyword evidence="4" id="KW-0732">Signal</keyword>
<evidence type="ECO:0000256" key="1">
    <source>
        <dbReference type="ARBA" id="ARBA00004613"/>
    </source>
</evidence>
<evidence type="ECO:0000256" key="5">
    <source>
        <dbReference type="RuleBase" id="RU367124"/>
    </source>
</evidence>
<sequence>MNFTVKQGTQSTVFILTQASERLLAAAQANIVAQRSLRSHDPLSDKEESEERGLGSKLKELKLWWMLKRGMNSKQYAKAIGLKSLKQNANWDPKLETLVKYAASYGKKN</sequence>
<evidence type="ECO:0000313" key="6">
    <source>
        <dbReference type="EMBL" id="EGZ29802.1"/>
    </source>
</evidence>
<dbReference type="SMR" id="G4YL47"/>
<proteinExistence type="inferred from homology"/>
<dbReference type="GeneID" id="20641164"/>
<evidence type="ECO:0000313" key="7">
    <source>
        <dbReference type="Proteomes" id="UP000002640"/>
    </source>
</evidence>